<dbReference type="GO" id="GO:0009236">
    <property type="term" value="P:cobalamin biosynthetic process"/>
    <property type="evidence" value="ECO:0007669"/>
    <property type="project" value="UniProtKB-UniPathway"/>
</dbReference>
<evidence type="ECO:0000313" key="4">
    <source>
        <dbReference type="EMBL" id="AIJ46468.1"/>
    </source>
</evidence>
<dbReference type="GO" id="GO:0016994">
    <property type="term" value="F:precorrin-6A reductase activity"/>
    <property type="evidence" value="ECO:0007669"/>
    <property type="project" value="InterPro"/>
</dbReference>
<dbReference type="KEGG" id="ctes:O987_11745"/>
<dbReference type="NCBIfam" id="TIGR00715">
    <property type="entry name" value="precor6x_red"/>
    <property type="match status" value="1"/>
</dbReference>
<evidence type="ECO:0000256" key="2">
    <source>
        <dbReference type="ARBA" id="ARBA00022573"/>
    </source>
</evidence>
<keyword evidence="2" id="KW-0169">Cobalamin biosynthesis</keyword>
<dbReference type="AlphaFoldDB" id="A0A076PL87"/>
<dbReference type="PANTHER" id="PTHR36925">
    <property type="entry name" value="COBALT-PRECORRIN-6A REDUCTASE"/>
    <property type="match status" value="1"/>
</dbReference>
<dbReference type="UniPathway" id="UPA00148"/>
<evidence type="ECO:0000256" key="3">
    <source>
        <dbReference type="ARBA" id="ARBA00023002"/>
    </source>
</evidence>
<accession>A0A076PL87</accession>
<dbReference type="EMBL" id="CP006704">
    <property type="protein sequence ID" value="AIJ46468.1"/>
    <property type="molecule type" value="Genomic_DNA"/>
</dbReference>
<name>A0A076PL87_COMTE</name>
<proteinExistence type="predicted"/>
<dbReference type="Pfam" id="PF02571">
    <property type="entry name" value="CbiJ"/>
    <property type="match status" value="1"/>
</dbReference>
<dbReference type="PANTHER" id="PTHR36925:SF1">
    <property type="entry name" value="COBALT-PRECORRIN-6A REDUCTASE"/>
    <property type="match status" value="1"/>
</dbReference>
<dbReference type="InterPro" id="IPR003723">
    <property type="entry name" value="Precorrin-6x_reduct"/>
</dbReference>
<comment type="pathway">
    <text evidence="1">Cofactor biosynthesis; adenosylcobalamin biosynthesis.</text>
</comment>
<keyword evidence="3" id="KW-0560">Oxidoreductase</keyword>
<gene>
    <name evidence="4" type="ORF">O987_11745</name>
</gene>
<protein>
    <submittedName>
        <fullName evidence="4">Cobalt-precorrin-6x reductase</fullName>
    </submittedName>
</protein>
<dbReference type="RefSeq" id="WP_080731502.1">
    <property type="nucleotide sequence ID" value="NZ_CP006704.1"/>
</dbReference>
<sequence length="251" mass="26954">MAMTQVLLLGGTFDAYMLSTLLHEAGLQAIYSYAGATQTRRTPALPVRVGGFGGVQGLVDYLSAHHITHVIDATHPFAAQMSANAIAACAQLDLPLLSMERPAWQPLPGDQWQHVPDMAAAAQALSRSLKRVFLAIGRKQLAAFAGLAGEHQFVLRVIDQEGGALPLPASSYELIAARGPFRLADELALLGQYRIDCIVSKNAGGADTYAKIEAARQLGIAVIMVDRPVLAPRAQCQNPQQAMEWLQQQCC</sequence>
<dbReference type="Proteomes" id="UP000028782">
    <property type="component" value="Chromosome"/>
</dbReference>
<reference evidence="4 5" key="1">
    <citation type="journal article" date="2014" name="Genome Announc.">
        <title>Complete Genome Sequence of Polychlorinated Biphenyl Degrader Comamonas testosteroni TK102 (NBRC 109938).</title>
        <authorList>
            <person name="Fukuda K."/>
            <person name="Hosoyama A."/>
            <person name="Tsuchikane K."/>
            <person name="Ohji S."/>
            <person name="Yamazoe A."/>
            <person name="Fujita N."/>
            <person name="Shintani M."/>
            <person name="Kimbara K."/>
        </authorList>
    </citation>
    <scope>NUCLEOTIDE SEQUENCE [LARGE SCALE GENOMIC DNA]</scope>
    <source>
        <strain evidence="4">TK102</strain>
    </source>
</reference>
<dbReference type="PROSITE" id="PS51014">
    <property type="entry name" value="COBK_CBIJ"/>
    <property type="match status" value="1"/>
</dbReference>
<dbReference type="HOGENOM" id="CLU_068627_1_0_4"/>
<organism evidence="4 5">
    <name type="scientific">Comamonas testosteroni TK102</name>
    <dbReference type="NCBI Taxonomy" id="1392005"/>
    <lineage>
        <taxon>Bacteria</taxon>
        <taxon>Pseudomonadati</taxon>
        <taxon>Pseudomonadota</taxon>
        <taxon>Betaproteobacteria</taxon>
        <taxon>Burkholderiales</taxon>
        <taxon>Comamonadaceae</taxon>
        <taxon>Comamonas</taxon>
    </lineage>
</organism>
<evidence type="ECO:0000256" key="1">
    <source>
        <dbReference type="ARBA" id="ARBA00004953"/>
    </source>
</evidence>
<dbReference type="NCBIfam" id="NF005968">
    <property type="entry name" value="PRK08057.1-2"/>
    <property type="match status" value="1"/>
</dbReference>
<evidence type="ECO:0000313" key="5">
    <source>
        <dbReference type="Proteomes" id="UP000028782"/>
    </source>
</evidence>